<proteinExistence type="predicted"/>
<comment type="caution">
    <text evidence="1">The sequence shown here is derived from an EMBL/GenBank/DDBJ whole genome shotgun (WGS) entry which is preliminary data.</text>
</comment>
<dbReference type="Pfam" id="PF20092">
    <property type="entry name" value="DUF6483"/>
    <property type="match status" value="1"/>
</dbReference>
<dbReference type="InterPro" id="IPR045507">
    <property type="entry name" value="DUF6483"/>
</dbReference>
<accession>A0A2T0BIR7</accession>
<keyword evidence="2" id="KW-1185">Reference proteome</keyword>
<protein>
    <submittedName>
        <fullName evidence="1">Uncharacterized protein</fullName>
    </submittedName>
</protein>
<dbReference type="AlphaFoldDB" id="A0A2T0BIR7"/>
<organism evidence="1 2">
    <name type="scientific">Clostridium vincentii</name>
    <dbReference type="NCBI Taxonomy" id="52704"/>
    <lineage>
        <taxon>Bacteria</taxon>
        <taxon>Bacillati</taxon>
        <taxon>Bacillota</taxon>
        <taxon>Clostridia</taxon>
        <taxon>Eubacteriales</taxon>
        <taxon>Clostridiaceae</taxon>
        <taxon>Clostridium</taxon>
    </lineage>
</organism>
<name>A0A2T0BIR7_9CLOT</name>
<evidence type="ECO:0000313" key="2">
    <source>
        <dbReference type="Proteomes" id="UP000239471"/>
    </source>
</evidence>
<dbReference type="EMBL" id="PVXQ01000005">
    <property type="protein sequence ID" value="PRR83771.1"/>
    <property type="molecule type" value="Genomic_DNA"/>
</dbReference>
<gene>
    <name evidence="1" type="ORF">CLVI_07180</name>
</gene>
<dbReference type="OrthoDB" id="1752428at2"/>
<evidence type="ECO:0000313" key="1">
    <source>
        <dbReference type="EMBL" id="PRR83771.1"/>
    </source>
</evidence>
<dbReference type="Proteomes" id="UP000239471">
    <property type="component" value="Unassembled WGS sequence"/>
</dbReference>
<sequence>MNIEKLIESLGKALGKLIFNKQEKSSEKFNIEQMTSTDLFKIFFNKLFHSSDYNKAEDLIFKELEENNSQEIYDISLEFYNSLLQKSDLDLNNNNFSREEIYQGLNDLKKYNKKFITN</sequence>
<dbReference type="RefSeq" id="WP_106058749.1">
    <property type="nucleotide sequence ID" value="NZ_PVXQ01000005.1"/>
</dbReference>
<reference evidence="1 2" key="1">
    <citation type="submission" date="2018-03" db="EMBL/GenBank/DDBJ databases">
        <title>Genome sequence of Clostridium vincentii DSM 10228.</title>
        <authorList>
            <person name="Poehlein A."/>
            <person name="Daniel R."/>
        </authorList>
    </citation>
    <scope>NUCLEOTIDE SEQUENCE [LARGE SCALE GENOMIC DNA]</scope>
    <source>
        <strain evidence="1 2">DSM 10228</strain>
    </source>
</reference>